<protein>
    <submittedName>
        <fullName evidence="2">Uncharacterized protein</fullName>
    </submittedName>
</protein>
<comment type="caution">
    <text evidence="2">The sequence shown here is derived from an EMBL/GenBank/DDBJ whole genome shotgun (WGS) entry which is preliminary data.</text>
</comment>
<name>A0AAV9SDC6_9TELE</name>
<feature type="compositionally biased region" description="Polar residues" evidence="1">
    <location>
        <begin position="85"/>
        <end position="95"/>
    </location>
</feature>
<proteinExistence type="predicted"/>
<organism evidence="2 3">
    <name type="scientific">Crenichthys baileyi</name>
    <name type="common">White River springfish</name>
    <dbReference type="NCBI Taxonomy" id="28760"/>
    <lineage>
        <taxon>Eukaryota</taxon>
        <taxon>Metazoa</taxon>
        <taxon>Chordata</taxon>
        <taxon>Craniata</taxon>
        <taxon>Vertebrata</taxon>
        <taxon>Euteleostomi</taxon>
        <taxon>Actinopterygii</taxon>
        <taxon>Neopterygii</taxon>
        <taxon>Teleostei</taxon>
        <taxon>Neoteleostei</taxon>
        <taxon>Acanthomorphata</taxon>
        <taxon>Ovalentaria</taxon>
        <taxon>Atherinomorphae</taxon>
        <taxon>Cyprinodontiformes</taxon>
        <taxon>Goodeidae</taxon>
        <taxon>Crenichthys</taxon>
    </lineage>
</organism>
<feature type="compositionally biased region" description="Low complexity" evidence="1">
    <location>
        <begin position="19"/>
        <end position="30"/>
    </location>
</feature>
<evidence type="ECO:0000256" key="1">
    <source>
        <dbReference type="SAM" id="MobiDB-lite"/>
    </source>
</evidence>
<gene>
    <name evidence="2" type="ORF">CRENBAI_011887</name>
</gene>
<sequence>MPGTRLGARATDGSIGESPPQQANDQAPQQPRTPNPETPQHAGRNILPHGTPYLPPKRSHIPITAAHCPAKTPPPEPPQHPPPTDNATKPGTEIQ</sequence>
<evidence type="ECO:0000313" key="3">
    <source>
        <dbReference type="Proteomes" id="UP001311232"/>
    </source>
</evidence>
<keyword evidence="3" id="KW-1185">Reference proteome</keyword>
<dbReference type="EMBL" id="JAHHUM010000580">
    <property type="protein sequence ID" value="KAK5619336.1"/>
    <property type="molecule type" value="Genomic_DNA"/>
</dbReference>
<evidence type="ECO:0000313" key="2">
    <source>
        <dbReference type="EMBL" id="KAK5619336.1"/>
    </source>
</evidence>
<dbReference type="Proteomes" id="UP001311232">
    <property type="component" value="Unassembled WGS sequence"/>
</dbReference>
<reference evidence="2 3" key="1">
    <citation type="submission" date="2021-06" db="EMBL/GenBank/DDBJ databases">
        <authorList>
            <person name="Palmer J.M."/>
        </authorList>
    </citation>
    <scope>NUCLEOTIDE SEQUENCE [LARGE SCALE GENOMIC DNA]</scope>
    <source>
        <strain evidence="2 3">MEX-2019</strain>
        <tissue evidence="2">Muscle</tissue>
    </source>
</reference>
<feature type="region of interest" description="Disordered" evidence="1">
    <location>
        <begin position="1"/>
        <end position="95"/>
    </location>
</feature>
<feature type="compositionally biased region" description="Pro residues" evidence="1">
    <location>
        <begin position="71"/>
        <end position="84"/>
    </location>
</feature>
<accession>A0AAV9SDC6</accession>
<dbReference type="AlphaFoldDB" id="A0AAV9SDC6"/>